<dbReference type="EMBL" id="SDAM02000099">
    <property type="protein sequence ID" value="KAH6830332.1"/>
    <property type="molecule type" value="Genomic_DNA"/>
</dbReference>
<accession>A0AAD4JAW2</accession>
<evidence type="ECO:0000259" key="11">
    <source>
        <dbReference type="PROSITE" id="PS50884"/>
    </source>
</evidence>
<evidence type="ECO:0000256" key="10">
    <source>
        <dbReference type="SAM" id="MobiDB-lite"/>
    </source>
</evidence>
<dbReference type="InterPro" id="IPR003851">
    <property type="entry name" value="Znf_Dof"/>
</dbReference>
<evidence type="ECO:0000256" key="1">
    <source>
        <dbReference type="ARBA" id="ARBA00022723"/>
    </source>
</evidence>
<feature type="domain" description="Dof-type" evidence="11">
    <location>
        <begin position="19"/>
        <end position="73"/>
    </location>
</feature>
<keyword evidence="5 8" id="KW-0238">DNA-binding</keyword>
<evidence type="ECO:0000256" key="8">
    <source>
        <dbReference type="PROSITE-ProRule" id="PRU00071"/>
    </source>
</evidence>
<keyword evidence="6 9" id="KW-0804">Transcription</keyword>
<keyword evidence="3 9" id="KW-0862">Zinc</keyword>
<dbReference type="PANTHER" id="PTHR31992:SF108">
    <property type="entry name" value="DOF ZINC FINGER PROTEIN"/>
    <property type="match status" value="1"/>
</dbReference>
<dbReference type="Pfam" id="PF02701">
    <property type="entry name" value="Zn_ribbon_Dof"/>
    <property type="match status" value="1"/>
</dbReference>
<evidence type="ECO:0000256" key="6">
    <source>
        <dbReference type="ARBA" id="ARBA00023163"/>
    </source>
</evidence>
<evidence type="ECO:0000313" key="12">
    <source>
        <dbReference type="EMBL" id="KAH6830332.1"/>
    </source>
</evidence>
<dbReference type="PANTHER" id="PTHR31992">
    <property type="entry name" value="DOF ZINC FINGER PROTEIN DOF1.4-RELATED"/>
    <property type="match status" value="1"/>
</dbReference>
<keyword evidence="13" id="KW-1185">Reference proteome</keyword>
<evidence type="ECO:0000256" key="4">
    <source>
        <dbReference type="ARBA" id="ARBA00023015"/>
    </source>
</evidence>
<keyword evidence="2 8" id="KW-0863">Zinc-finger</keyword>
<feature type="region of interest" description="Disordered" evidence="10">
    <location>
        <begin position="64"/>
        <end position="83"/>
    </location>
</feature>
<comment type="function">
    <text evidence="9">Transcription factor that binds specifically to a 5'-AA[AG]G-3' consensus core sequence.</text>
</comment>
<comment type="subcellular location">
    <subcellularLocation>
        <location evidence="8 9">Nucleus</location>
    </subcellularLocation>
</comment>
<feature type="region of interest" description="Disordered" evidence="10">
    <location>
        <begin position="1"/>
        <end position="21"/>
    </location>
</feature>
<protein>
    <recommendedName>
        <fullName evidence="9">Dof zinc finger protein</fullName>
    </recommendedName>
</protein>
<dbReference type="Proteomes" id="UP001190926">
    <property type="component" value="Unassembled WGS sequence"/>
</dbReference>
<dbReference type="AlphaFoldDB" id="A0AAD4JAW2"/>
<dbReference type="GO" id="GO:0003677">
    <property type="term" value="F:DNA binding"/>
    <property type="evidence" value="ECO:0007669"/>
    <property type="project" value="UniProtKB-UniRule"/>
</dbReference>
<keyword evidence="7 8" id="KW-0539">Nucleus</keyword>
<dbReference type="GO" id="GO:0003700">
    <property type="term" value="F:DNA-binding transcription factor activity"/>
    <property type="evidence" value="ECO:0007669"/>
    <property type="project" value="UniProtKB-UniRule"/>
</dbReference>
<name>A0AAD4JAW2_PERFH</name>
<proteinExistence type="predicted"/>
<dbReference type="GO" id="GO:0005634">
    <property type="term" value="C:nucleus"/>
    <property type="evidence" value="ECO:0007669"/>
    <property type="project" value="UniProtKB-SubCell"/>
</dbReference>
<dbReference type="PROSITE" id="PS50884">
    <property type="entry name" value="ZF_DOF_2"/>
    <property type="match status" value="1"/>
</dbReference>
<evidence type="ECO:0000256" key="2">
    <source>
        <dbReference type="ARBA" id="ARBA00022771"/>
    </source>
</evidence>
<dbReference type="InterPro" id="IPR045174">
    <property type="entry name" value="Dof"/>
</dbReference>
<evidence type="ECO:0000256" key="7">
    <source>
        <dbReference type="ARBA" id="ARBA00023242"/>
    </source>
</evidence>
<organism evidence="12 13">
    <name type="scientific">Perilla frutescens var. hirtella</name>
    <name type="common">Perilla citriodora</name>
    <name type="synonym">Perilla setoyensis</name>
    <dbReference type="NCBI Taxonomy" id="608512"/>
    <lineage>
        <taxon>Eukaryota</taxon>
        <taxon>Viridiplantae</taxon>
        <taxon>Streptophyta</taxon>
        <taxon>Embryophyta</taxon>
        <taxon>Tracheophyta</taxon>
        <taxon>Spermatophyta</taxon>
        <taxon>Magnoliopsida</taxon>
        <taxon>eudicotyledons</taxon>
        <taxon>Gunneridae</taxon>
        <taxon>Pentapetalae</taxon>
        <taxon>asterids</taxon>
        <taxon>lamiids</taxon>
        <taxon>Lamiales</taxon>
        <taxon>Lamiaceae</taxon>
        <taxon>Nepetoideae</taxon>
        <taxon>Elsholtzieae</taxon>
        <taxon>Perilla</taxon>
    </lineage>
</organism>
<comment type="caution">
    <text evidence="12">The sequence shown here is derived from an EMBL/GenBank/DDBJ whole genome shotgun (WGS) entry which is preliminary data.</text>
</comment>
<evidence type="ECO:0000256" key="5">
    <source>
        <dbReference type="ARBA" id="ARBA00023125"/>
    </source>
</evidence>
<sequence>MERARKESQQQQEQRPNPLRCPRCGSLNTRFRYFNNGDLAQPRHYCRNCKRQWTVGGNLRHVPIGGRHRNGMPKDASSSIGENPISQPLQPPLPLRVGHQQNMQSPTPMAGTTTVSQFFDMTMFQPVTTLPTAVSPWNHFNDEISYLDAIQSMIQPEINNQHVNAGDLFSSADSNMTIPHQRDVQFMSSDQAIPQENHTTTYQTHSEAINAPPSHLYMNSVVQPAWPINLLPQDITNDFRFTPPNDCVGNNFSGDTTNTEDTTSVNVDEWLNFSDSDPQ</sequence>
<evidence type="ECO:0000256" key="9">
    <source>
        <dbReference type="RuleBase" id="RU369094"/>
    </source>
</evidence>
<keyword evidence="1 9" id="KW-0479">Metal-binding</keyword>
<evidence type="ECO:0000313" key="13">
    <source>
        <dbReference type="Proteomes" id="UP001190926"/>
    </source>
</evidence>
<gene>
    <name evidence="12" type="ORF">C2S53_007498</name>
</gene>
<dbReference type="GO" id="GO:0008270">
    <property type="term" value="F:zinc ion binding"/>
    <property type="evidence" value="ECO:0007669"/>
    <property type="project" value="UniProtKB-KW"/>
</dbReference>
<evidence type="ECO:0000256" key="3">
    <source>
        <dbReference type="ARBA" id="ARBA00022833"/>
    </source>
</evidence>
<reference evidence="12 13" key="1">
    <citation type="journal article" date="2021" name="Nat. Commun.">
        <title>Incipient diploidization of the medicinal plant Perilla within 10,000 years.</title>
        <authorList>
            <person name="Zhang Y."/>
            <person name="Shen Q."/>
            <person name="Leng L."/>
            <person name="Zhang D."/>
            <person name="Chen S."/>
            <person name="Shi Y."/>
            <person name="Ning Z."/>
            <person name="Chen S."/>
        </authorList>
    </citation>
    <scope>NUCLEOTIDE SEQUENCE [LARGE SCALE GENOMIC DNA]</scope>
    <source>
        <strain evidence="13">cv. PC099</strain>
    </source>
</reference>
<keyword evidence="4 9" id="KW-0805">Transcription regulation</keyword>